<reference evidence="3" key="1">
    <citation type="journal article" date="2015" name="Nature">
        <title>Complex archaea that bridge the gap between prokaryotes and eukaryotes.</title>
        <authorList>
            <person name="Spang A."/>
            <person name="Saw J.H."/>
            <person name="Jorgensen S.L."/>
            <person name="Zaremba-Niedzwiedzka K."/>
            <person name="Martijn J."/>
            <person name="Lind A.E."/>
            <person name="van Eijk R."/>
            <person name="Schleper C."/>
            <person name="Guy L."/>
            <person name="Ettema T.J."/>
        </authorList>
    </citation>
    <scope>NUCLEOTIDE SEQUENCE</scope>
</reference>
<dbReference type="EMBL" id="LAZR01025482">
    <property type="protein sequence ID" value="KKL71787.1"/>
    <property type="molecule type" value="Genomic_DNA"/>
</dbReference>
<name>A0A0F9H9I2_9ZZZZ</name>
<dbReference type="InterPro" id="IPR029063">
    <property type="entry name" value="SAM-dependent_MTases_sf"/>
</dbReference>
<dbReference type="GO" id="GO:0032259">
    <property type="term" value="P:methylation"/>
    <property type="evidence" value="ECO:0007669"/>
    <property type="project" value="UniProtKB-KW"/>
</dbReference>
<dbReference type="GO" id="GO:0008168">
    <property type="term" value="F:methyltransferase activity"/>
    <property type="evidence" value="ECO:0007669"/>
    <property type="project" value="UniProtKB-KW"/>
</dbReference>
<evidence type="ECO:0008006" key="4">
    <source>
        <dbReference type="Google" id="ProtNLM"/>
    </source>
</evidence>
<protein>
    <recommendedName>
        <fullName evidence="4">Class I SAM-dependent methyltransferase</fullName>
    </recommendedName>
</protein>
<dbReference type="PANTHER" id="PTHR40048:SF1">
    <property type="entry name" value="RHAMNOSYL O-METHYLTRANSFERASE"/>
    <property type="match status" value="1"/>
</dbReference>
<dbReference type="Pfam" id="PF13578">
    <property type="entry name" value="Methyltransf_24"/>
    <property type="match status" value="1"/>
</dbReference>
<keyword evidence="2" id="KW-0808">Transferase</keyword>
<accession>A0A0F9H9I2</accession>
<comment type="caution">
    <text evidence="3">The sequence shown here is derived from an EMBL/GenBank/DDBJ whole genome shotgun (WGS) entry which is preliminary data.</text>
</comment>
<organism evidence="3">
    <name type="scientific">marine sediment metagenome</name>
    <dbReference type="NCBI Taxonomy" id="412755"/>
    <lineage>
        <taxon>unclassified sequences</taxon>
        <taxon>metagenomes</taxon>
        <taxon>ecological metagenomes</taxon>
    </lineage>
</organism>
<sequence>MKIKFYLREMVFRIHLFLDTFRRSLIFIIRKKNTLLILRKEFRRLFNIYYSFFKLRKIQNYNSLKNLIDFTFSFNKGYIKPLQDKSEILGLLIRCEKIHPQYILEIGTARGGTLFFFSRIADKNAGIISIDLPGGSSGGGYSKLKIPLYKSFARKNQEIHLFRANSHDINTLKKVRKILKRNHLDILFIDGDHSYEGVKKDFEMYSPLVKNEGFIIFHDINCVTMGVYKFWKEIKKKYLHEEIIQDWNFKELGIGVLTNMTKG</sequence>
<dbReference type="SUPFAM" id="SSF53335">
    <property type="entry name" value="S-adenosyl-L-methionine-dependent methyltransferases"/>
    <property type="match status" value="1"/>
</dbReference>
<dbReference type="Gene3D" id="3.40.50.150">
    <property type="entry name" value="Vaccinia Virus protein VP39"/>
    <property type="match status" value="1"/>
</dbReference>
<keyword evidence="1" id="KW-0489">Methyltransferase</keyword>
<dbReference type="PANTHER" id="PTHR40048">
    <property type="entry name" value="RHAMNOSYL O-METHYLTRANSFERASE"/>
    <property type="match status" value="1"/>
</dbReference>
<evidence type="ECO:0000313" key="3">
    <source>
        <dbReference type="EMBL" id="KKL71787.1"/>
    </source>
</evidence>
<gene>
    <name evidence="3" type="ORF">LCGC14_2091420</name>
</gene>
<dbReference type="AlphaFoldDB" id="A0A0F9H9I2"/>
<evidence type="ECO:0000256" key="2">
    <source>
        <dbReference type="ARBA" id="ARBA00022679"/>
    </source>
</evidence>
<evidence type="ECO:0000256" key="1">
    <source>
        <dbReference type="ARBA" id="ARBA00022603"/>
    </source>
</evidence>
<proteinExistence type="predicted"/>
<dbReference type="GO" id="GO:0005886">
    <property type="term" value="C:plasma membrane"/>
    <property type="evidence" value="ECO:0007669"/>
    <property type="project" value="TreeGrafter"/>
</dbReference>